<proteinExistence type="inferred from homology"/>
<feature type="domain" description="Glycosyltransferase 2-like" evidence="4">
    <location>
        <begin position="7"/>
        <end position="174"/>
    </location>
</feature>
<protein>
    <recommendedName>
        <fullName evidence="4">Glycosyltransferase 2-like domain-containing protein</fullName>
    </recommendedName>
</protein>
<evidence type="ECO:0000313" key="5">
    <source>
        <dbReference type="EMBL" id="SUZ74897.1"/>
    </source>
</evidence>
<dbReference type="Pfam" id="PF00535">
    <property type="entry name" value="Glycos_transf_2"/>
    <property type="match status" value="1"/>
</dbReference>
<evidence type="ECO:0000259" key="4">
    <source>
        <dbReference type="Pfam" id="PF00535"/>
    </source>
</evidence>
<evidence type="ECO:0000256" key="3">
    <source>
        <dbReference type="ARBA" id="ARBA00022679"/>
    </source>
</evidence>
<dbReference type="EMBL" id="UINC01001226">
    <property type="protein sequence ID" value="SUZ74897.1"/>
    <property type="molecule type" value="Genomic_DNA"/>
</dbReference>
<dbReference type="GO" id="GO:0009247">
    <property type="term" value="P:glycolipid biosynthetic process"/>
    <property type="evidence" value="ECO:0007669"/>
    <property type="project" value="TreeGrafter"/>
</dbReference>
<name>A0A381QA07_9ZZZZ</name>
<sequence>MMSKSIVIIPTYNESENISILLGKITNLSIFFNVLVVDDSSPDGTAALVKEYTNKYKSRIFLESRIKKEGLGKAYTHGFYWALNRGYDYIFEMDADLSHNAEDLVRMHKELDESNCDVIIGSRYVKGINVVNWPLSRIILSYFASVYSRIITGLPVYDATSGFVGYKKEVLDKIDLKSILFNGYAYQIELKFKAFKNNFRILEIPIIFTDRIHGESKMSGDIIFEAIFGLIKLKILSYFYKKNKK</sequence>
<gene>
    <name evidence="5" type="ORF">METZ01_LOCUS27751</name>
</gene>
<dbReference type="CDD" id="cd06442">
    <property type="entry name" value="DPM1_like"/>
    <property type="match status" value="1"/>
</dbReference>
<dbReference type="InterPro" id="IPR029044">
    <property type="entry name" value="Nucleotide-diphossugar_trans"/>
</dbReference>
<dbReference type="PANTHER" id="PTHR43398">
    <property type="entry name" value="DOLICHOL-PHOSPHATE MANNOSYLTRANSFERASE SUBUNIT 1"/>
    <property type="match status" value="1"/>
</dbReference>
<organism evidence="5">
    <name type="scientific">marine metagenome</name>
    <dbReference type="NCBI Taxonomy" id="408172"/>
    <lineage>
        <taxon>unclassified sequences</taxon>
        <taxon>metagenomes</taxon>
        <taxon>ecological metagenomes</taxon>
    </lineage>
</organism>
<dbReference type="SUPFAM" id="SSF53448">
    <property type="entry name" value="Nucleotide-diphospho-sugar transferases"/>
    <property type="match status" value="1"/>
</dbReference>
<dbReference type="FunFam" id="3.90.550.10:FF:000122">
    <property type="entry name" value="Dolichol-phosphate mannosyltransferase subunit 1"/>
    <property type="match status" value="1"/>
</dbReference>
<dbReference type="AlphaFoldDB" id="A0A381QA07"/>
<keyword evidence="2" id="KW-0328">Glycosyltransferase</keyword>
<comment type="similarity">
    <text evidence="1">Belongs to the glycosyltransferase 2 family.</text>
</comment>
<evidence type="ECO:0000256" key="2">
    <source>
        <dbReference type="ARBA" id="ARBA00022676"/>
    </source>
</evidence>
<reference evidence="5" key="1">
    <citation type="submission" date="2018-05" db="EMBL/GenBank/DDBJ databases">
        <authorList>
            <person name="Lanie J.A."/>
            <person name="Ng W.-L."/>
            <person name="Kazmierczak K.M."/>
            <person name="Andrzejewski T.M."/>
            <person name="Davidsen T.M."/>
            <person name="Wayne K.J."/>
            <person name="Tettelin H."/>
            <person name="Glass J.I."/>
            <person name="Rusch D."/>
            <person name="Podicherti R."/>
            <person name="Tsui H.-C.T."/>
            <person name="Winkler M.E."/>
        </authorList>
    </citation>
    <scope>NUCLEOTIDE SEQUENCE</scope>
</reference>
<dbReference type="GO" id="GO:0016020">
    <property type="term" value="C:membrane"/>
    <property type="evidence" value="ECO:0007669"/>
    <property type="project" value="GOC"/>
</dbReference>
<dbReference type="InterPro" id="IPR039528">
    <property type="entry name" value="DPM1-like"/>
</dbReference>
<dbReference type="Gene3D" id="3.90.550.10">
    <property type="entry name" value="Spore Coat Polysaccharide Biosynthesis Protein SpsA, Chain A"/>
    <property type="match status" value="1"/>
</dbReference>
<accession>A0A381QA07</accession>
<keyword evidence="3" id="KW-0808">Transferase</keyword>
<dbReference type="GO" id="GO:0004582">
    <property type="term" value="F:dolichyl-phosphate beta-D-mannosyltransferase activity"/>
    <property type="evidence" value="ECO:0007669"/>
    <property type="project" value="InterPro"/>
</dbReference>
<evidence type="ECO:0000256" key="1">
    <source>
        <dbReference type="ARBA" id="ARBA00006739"/>
    </source>
</evidence>
<dbReference type="PANTHER" id="PTHR43398:SF1">
    <property type="entry name" value="DOLICHOL-PHOSPHATE MANNOSYLTRANSFERASE SUBUNIT 1"/>
    <property type="match status" value="1"/>
</dbReference>
<dbReference type="InterPro" id="IPR001173">
    <property type="entry name" value="Glyco_trans_2-like"/>
</dbReference>